<dbReference type="KEGG" id="bor:COCMIDRAFT_90320"/>
<evidence type="ECO:0000256" key="1">
    <source>
        <dbReference type="SAM" id="MobiDB-lite"/>
    </source>
</evidence>
<protein>
    <submittedName>
        <fullName evidence="2">Uncharacterized protein</fullName>
    </submittedName>
</protein>
<reference evidence="2 3" key="1">
    <citation type="journal article" date="2013" name="PLoS Genet.">
        <title>Comparative genome structure, secondary metabolite, and effector coding capacity across Cochliobolus pathogens.</title>
        <authorList>
            <person name="Condon B.J."/>
            <person name="Leng Y."/>
            <person name="Wu D."/>
            <person name="Bushley K.E."/>
            <person name="Ohm R.A."/>
            <person name="Otillar R."/>
            <person name="Martin J."/>
            <person name="Schackwitz W."/>
            <person name="Grimwood J."/>
            <person name="MohdZainudin N."/>
            <person name="Xue C."/>
            <person name="Wang R."/>
            <person name="Manning V.A."/>
            <person name="Dhillon B."/>
            <person name="Tu Z.J."/>
            <person name="Steffenson B.J."/>
            <person name="Salamov A."/>
            <person name="Sun H."/>
            <person name="Lowry S."/>
            <person name="LaButti K."/>
            <person name="Han J."/>
            <person name="Copeland A."/>
            <person name="Lindquist E."/>
            <person name="Barry K."/>
            <person name="Schmutz J."/>
            <person name="Baker S.E."/>
            <person name="Ciuffetti L.M."/>
            <person name="Grigoriev I.V."/>
            <person name="Zhong S."/>
            <person name="Turgeon B.G."/>
        </authorList>
    </citation>
    <scope>NUCLEOTIDE SEQUENCE [LARGE SCALE GENOMIC DNA]</scope>
    <source>
        <strain evidence="2 3">ATCC 44560</strain>
    </source>
</reference>
<sequence length="190" mass="21744">MARDSLLRHIFKRGPLSLKYRKRTRSAPFRNNESDESLILERPHYTRRPSSWRDEIPDDHDTRRMHRNQDTSYDSYSTTSATSPTTFSSSGSSLTNTLLLAHPWIHRPTSPLAISTRDLFFAVVQEAVAATTLHMNTLDRALEMLETMQGLSATVDVLRGEMQEKRKACEVVRKELLQFGEVIRALGLVE</sequence>
<evidence type="ECO:0000313" key="2">
    <source>
        <dbReference type="EMBL" id="EUC47374.1"/>
    </source>
</evidence>
<gene>
    <name evidence="2" type="ORF">COCMIDRAFT_90320</name>
</gene>
<evidence type="ECO:0000313" key="3">
    <source>
        <dbReference type="Proteomes" id="UP000054032"/>
    </source>
</evidence>
<feature type="region of interest" description="Disordered" evidence="1">
    <location>
        <begin position="49"/>
        <end position="91"/>
    </location>
</feature>
<proteinExistence type="predicted"/>
<keyword evidence="3" id="KW-1185">Reference proteome</keyword>
<organism evidence="2 3">
    <name type="scientific">Bipolaris oryzae ATCC 44560</name>
    <dbReference type="NCBI Taxonomy" id="930090"/>
    <lineage>
        <taxon>Eukaryota</taxon>
        <taxon>Fungi</taxon>
        <taxon>Dikarya</taxon>
        <taxon>Ascomycota</taxon>
        <taxon>Pezizomycotina</taxon>
        <taxon>Dothideomycetes</taxon>
        <taxon>Pleosporomycetidae</taxon>
        <taxon>Pleosporales</taxon>
        <taxon>Pleosporineae</taxon>
        <taxon>Pleosporaceae</taxon>
        <taxon>Bipolaris</taxon>
    </lineage>
</organism>
<dbReference type="AlphaFoldDB" id="W6ZIX5"/>
<name>W6ZIX5_COCMI</name>
<dbReference type="EMBL" id="KI963953">
    <property type="protein sequence ID" value="EUC47374.1"/>
    <property type="molecule type" value="Genomic_DNA"/>
</dbReference>
<dbReference type="Proteomes" id="UP000054032">
    <property type="component" value="Unassembled WGS sequence"/>
</dbReference>
<dbReference type="HOGENOM" id="CLU_1427750_0_0_1"/>
<feature type="compositionally biased region" description="Basic and acidic residues" evidence="1">
    <location>
        <begin position="51"/>
        <end position="62"/>
    </location>
</feature>
<accession>W6ZIX5</accession>
<feature type="compositionally biased region" description="Low complexity" evidence="1">
    <location>
        <begin position="71"/>
        <end position="91"/>
    </location>
</feature>
<dbReference type="OrthoDB" id="3786627at2759"/>
<dbReference type="RefSeq" id="XP_007686101.1">
    <property type="nucleotide sequence ID" value="XM_007687911.1"/>
</dbReference>
<dbReference type="GeneID" id="19127660"/>